<evidence type="ECO:0000256" key="3">
    <source>
        <dbReference type="ARBA" id="ARBA00022692"/>
    </source>
</evidence>
<dbReference type="GO" id="GO:0005506">
    <property type="term" value="F:iron ion binding"/>
    <property type="evidence" value="ECO:0007669"/>
    <property type="project" value="InterPro"/>
</dbReference>
<dbReference type="PRINTS" id="PR00385">
    <property type="entry name" value="P450"/>
</dbReference>
<evidence type="ECO:0000256" key="2">
    <source>
        <dbReference type="ARBA" id="ARBA00010617"/>
    </source>
</evidence>
<evidence type="ECO:0000256" key="4">
    <source>
        <dbReference type="ARBA" id="ARBA00022989"/>
    </source>
</evidence>
<dbReference type="GO" id="GO:0004497">
    <property type="term" value="F:monooxygenase activity"/>
    <property type="evidence" value="ECO:0007669"/>
    <property type="project" value="UniProtKB-KW"/>
</dbReference>
<reference evidence="8" key="1">
    <citation type="submission" date="2020-10" db="EMBL/GenBank/DDBJ databases">
        <authorList>
            <person name="Han B."/>
            <person name="Lu T."/>
            <person name="Zhao Q."/>
            <person name="Huang X."/>
            <person name="Zhao Y."/>
        </authorList>
    </citation>
    <scope>NUCLEOTIDE SEQUENCE</scope>
</reference>
<evidence type="ECO:0000256" key="7">
    <source>
        <dbReference type="RuleBase" id="RU000461"/>
    </source>
</evidence>
<dbReference type="GO" id="GO:0016020">
    <property type="term" value="C:membrane"/>
    <property type="evidence" value="ECO:0007669"/>
    <property type="project" value="UniProtKB-SubCell"/>
</dbReference>
<evidence type="ECO:0008006" key="10">
    <source>
        <dbReference type="Google" id="ProtNLM"/>
    </source>
</evidence>
<dbReference type="GO" id="GO:0020037">
    <property type="term" value="F:heme binding"/>
    <property type="evidence" value="ECO:0007669"/>
    <property type="project" value="InterPro"/>
</dbReference>
<keyword evidence="7" id="KW-0503">Monooxygenase</keyword>
<evidence type="ECO:0000256" key="1">
    <source>
        <dbReference type="ARBA" id="ARBA00004167"/>
    </source>
</evidence>
<evidence type="ECO:0000256" key="6">
    <source>
        <dbReference type="ARBA" id="ARBA00023136"/>
    </source>
</evidence>
<dbReference type="AlphaFoldDB" id="A0A811PCY9"/>
<dbReference type="OrthoDB" id="2789670at2759"/>
<sequence length="170" mass="18953">MTELVRNPDVLAKAQQEVRSVVANKHMVLESDLPRLHYLKLVIRESLRLHPPAPLLLPRETTEPCTVRGREVPAATRVLVNAKAIGMDPDAWGSDAARFVPERHEGDGADLNDHEPWHADSFSLVPFGVGRRSCPGVHFATAVVELLLANLLLCFDWRAPHRHGEVDVEE</sequence>
<dbReference type="InterPro" id="IPR001128">
    <property type="entry name" value="Cyt_P450"/>
</dbReference>
<keyword evidence="7" id="KW-0349">Heme</keyword>
<protein>
    <recommendedName>
        <fullName evidence="10">Cytochrome P450</fullName>
    </recommendedName>
</protein>
<dbReference type="PANTHER" id="PTHR47956:SF14">
    <property type="entry name" value="OS04G0480600 PROTEIN"/>
    <property type="match status" value="1"/>
</dbReference>
<comment type="subcellular location">
    <subcellularLocation>
        <location evidence="1">Membrane</location>
        <topology evidence="1">Single-pass membrane protein</topology>
    </subcellularLocation>
</comment>
<keyword evidence="4" id="KW-1133">Transmembrane helix</keyword>
<proteinExistence type="inferred from homology"/>
<gene>
    <name evidence="8" type="ORF">NCGR_LOCUS27974</name>
</gene>
<evidence type="ECO:0000313" key="9">
    <source>
        <dbReference type="Proteomes" id="UP000604825"/>
    </source>
</evidence>
<keyword evidence="7" id="KW-0479">Metal-binding</keyword>
<dbReference type="InterPro" id="IPR050193">
    <property type="entry name" value="Cytochrome_P450_71"/>
</dbReference>
<comment type="similarity">
    <text evidence="2 7">Belongs to the cytochrome P450 family.</text>
</comment>
<dbReference type="GO" id="GO:0016705">
    <property type="term" value="F:oxidoreductase activity, acting on paired donors, with incorporation or reduction of molecular oxygen"/>
    <property type="evidence" value="ECO:0007669"/>
    <property type="project" value="InterPro"/>
</dbReference>
<dbReference type="SUPFAM" id="SSF48264">
    <property type="entry name" value="Cytochrome P450"/>
    <property type="match status" value="1"/>
</dbReference>
<keyword evidence="9" id="KW-1185">Reference proteome</keyword>
<dbReference type="InterPro" id="IPR036396">
    <property type="entry name" value="Cyt_P450_sf"/>
</dbReference>
<dbReference type="Pfam" id="PF00067">
    <property type="entry name" value="p450"/>
    <property type="match status" value="1"/>
</dbReference>
<dbReference type="Proteomes" id="UP000604825">
    <property type="component" value="Unassembled WGS sequence"/>
</dbReference>
<keyword evidence="5 7" id="KW-0560">Oxidoreductase</keyword>
<dbReference type="PANTHER" id="PTHR47956">
    <property type="entry name" value="CYTOCHROME P450 71B11-RELATED"/>
    <property type="match status" value="1"/>
</dbReference>
<dbReference type="PROSITE" id="PS00086">
    <property type="entry name" value="CYTOCHROME_P450"/>
    <property type="match status" value="1"/>
</dbReference>
<evidence type="ECO:0000313" key="8">
    <source>
        <dbReference type="EMBL" id="CAD6242509.1"/>
    </source>
</evidence>
<comment type="caution">
    <text evidence="8">The sequence shown here is derived from an EMBL/GenBank/DDBJ whole genome shotgun (WGS) entry which is preliminary data.</text>
</comment>
<dbReference type="EMBL" id="CAJGYO010000007">
    <property type="protein sequence ID" value="CAD6242509.1"/>
    <property type="molecule type" value="Genomic_DNA"/>
</dbReference>
<evidence type="ECO:0000256" key="5">
    <source>
        <dbReference type="ARBA" id="ARBA00023002"/>
    </source>
</evidence>
<dbReference type="InterPro" id="IPR017972">
    <property type="entry name" value="Cyt_P450_CS"/>
</dbReference>
<keyword evidence="6" id="KW-0472">Membrane</keyword>
<organism evidence="8 9">
    <name type="scientific">Miscanthus lutarioriparius</name>
    <dbReference type="NCBI Taxonomy" id="422564"/>
    <lineage>
        <taxon>Eukaryota</taxon>
        <taxon>Viridiplantae</taxon>
        <taxon>Streptophyta</taxon>
        <taxon>Embryophyta</taxon>
        <taxon>Tracheophyta</taxon>
        <taxon>Spermatophyta</taxon>
        <taxon>Magnoliopsida</taxon>
        <taxon>Liliopsida</taxon>
        <taxon>Poales</taxon>
        <taxon>Poaceae</taxon>
        <taxon>PACMAD clade</taxon>
        <taxon>Panicoideae</taxon>
        <taxon>Andropogonodae</taxon>
        <taxon>Andropogoneae</taxon>
        <taxon>Saccharinae</taxon>
        <taxon>Miscanthus</taxon>
    </lineage>
</organism>
<accession>A0A811PCY9</accession>
<name>A0A811PCY9_9POAL</name>
<dbReference type="Gene3D" id="1.10.630.10">
    <property type="entry name" value="Cytochrome P450"/>
    <property type="match status" value="1"/>
</dbReference>
<keyword evidence="3" id="KW-0812">Transmembrane</keyword>
<keyword evidence="7" id="KW-0408">Iron</keyword>